<proteinExistence type="predicted"/>
<gene>
    <name evidence="1" type="ORF">B7P43_G09591</name>
</gene>
<protein>
    <submittedName>
        <fullName evidence="1">Uncharacterized protein</fullName>
    </submittedName>
</protein>
<comment type="caution">
    <text evidence="1">The sequence shown here is derived from an EMBL/GenBank/DDBJ whole genome shotgun (WGS) entry which is preliminary data.</text>
</comment>
<evidence type="ECO:0000313" key="2">
    <source>
        <dbReference type="Proteomes" id="UP000235965"/>
    </source>
</evidence>
<organism evidence="1 2">
    <name type="scientific">Cryptotermes secundus</name>
    <dbReference type="NCBI Taxonomy" id="105785"/>
    <lineage>
        <taxon>Eukaryota</taxon>
        <taxon>Metazoa</taxon>
        <taxon>Ecdysozoa</taxon>
        <taxon>Arthropoda</taxon>
        <taxon>Hexapoda</taxon>
        <taxon>Insecta</taxon>
        <taxon>Pterygota</taxon>
        <taxon>Neoptera</taxon>
        <taxon>Polyneoptera</taxon>
        <taxon>Dictyoptera</taxon>
        <taxon>Blattodea</taxon>
        <taxon>Blattoidea</taxon>
        <taxon>Termitoidae</taxon>
        <taxon>Kalotermitidae</taxon>
        <taxon>Cryptotermitinae</taxon>
        <taxon>Cryptotermes</taxon>
    </lineage>
</organism>
<dbReference type="Proteomes" id="UP000235965">
    <property type="component" value="Unassembled WGS sequence"/>
</dbReference>
<evidence type="ECO:0000313" key="1">
    <source>
        <dbReference type="EMBL" id="PNF42443.1"/>
    </source>
</evidence>
<keyword evidence="2" id="KW-1185">Reference proteome</keyword>
<dbReference type="InParanoid" id="A0A2J7RNL9"/>
<reference evidence="1 2" key="1">
    <citation type="submission" date="2017-12" db="EMBL/GenBank/DDBJ databases">
        <title>Hemimetabolous genomes reveal molecular basis of termite eusociality.</title>
        <authorList>
            <person name="Harrison M.C."/>
            <person name="Jongepier E."/>
            <person name="Robertson H.M."/>
            <person name="Arning N."/>
            <person name="Bitard-Feildel T."/>
            <person name="Chao H."/>
            <person name="Childers C.P."/>
            <person name="Dinh H."/>
            <person name="Doddapaneni H."/>
            <person name="Dugan S."/>
            <person name="Gowin J."/>
            <person name="Greiner C."/>
            <person name="Han Y."/>
            <person name="Hu H."/>
            <person name="Hughes D.S.T."/>
            <person name="Huylmans A.-K."/>
            <person name="Kemena C."/>
            <person name="Kremer L.P.M."/>
            <person name="Lee S.L."/>
            <person name="Lopez-Ezquerra A."/>
            <person name="Mallet L."/>
            <person name="Monroy-Kuhn J.M."/>
            <person name="Moser A."/>
            <person name="Murali S.C."/>
            <person name="Muzny D.M."/>
            <person name="Otani S."/>
            <person name="Piulachs M.-D."/>
            <person name="Poelchau M."/>
            <person name="Qu J."/>
            <person name="Schaub F."/>
            <person name="Wada-Katsumata A."/>
            <person name="Worley K.C."/>
            <person name="Xie Q."/>
            <person name="Ylla G."/>
            <person name="Poulsen M."/>
            <person name="Gibbs R.A."/>
            <person name="Schal C."/>
            <person name="Richards S."/>
            <person name="Belles X."/>
            <person name="Korb J."/>
            <person name="Bornberg-Bauer E."/>
        </authorList>
    </citation>
    <scope>NUCLEOTIDE SEQUENCE [LARGE SCALE GENOMIC DNA]</scope>
    <source>
        <tissue evidence="1">Whole body</tissue>
    </source>
</reference>
<accession>A0A2J7RNL9</accession>
<name>A0A2J7RNL9_9NEOP</name>
<dbReference type="EMBL" id="NEVH01002150">
    <property type="protein sequence ID" value="PNF42443.1"/>
    <property type="molecule type" value="Genomic_DNA"/>
</dbReference>
<feature type="non-terminal residue" evidence="1">
    <location>
        <position position="1"/>
    </location>
</feature>
<sequence>TIILPMVPYGCETWSLTLREEHRLKAFENRVLRRIFGPKRDEVTGGEKIVISGERGGQGIGPSLPIHLPGNVMSRNADVFLWGYVKSSVFRTPVNGLHDLKTRIRSAISFTMICSKPRVASSICLRATIFQNADGTLWTHCIIPSSDFQELFPLE</sequence>
<dbReference type="AlphaFoldDB" id="A0A2J7RNL9"/>